<name>A0A084QGH2_STAC4</name>
<dbReference type="OrthoDB" id="10329594at2759"/>
<sequence>MFFYILYCIFGLISTIVEKLSSSIPLPLRNAFSTVLRLESTTVAQRPEDHASSLYSDCGHHDSHHPWSGLSATDWRASNEVAIVRQNVYDSVTLFYKTIAGPQKYCPLPTTIWKSYKFESSNITISMEKDLESKIAVGSDVDTVASTATHSEVDYISDESESDDDSLTDVSEDDASPKDYDHLFKQGGNRLHLSEHVSCPENTPLQACNTAEIIGDAEVDCITEGISTTSGHSHQLARVLEALNNASVDSYDLTGREVCNSTSVLDSSIPVEIYDLLVFGTNEDMPVQDISASGSSVVGDLIEFEMATIHGEPDDSATYSAESYPQLDVEESESITHMSSHDLLGLEVEDMTPEQDNAFASASTGLKDLVGLEMAATPGKPDTYFDQLNDLISPVRFEEGNVDAMEQTICFSLGIPHVRSFTAVEASAQEELDDCACPLEICETYFAPSDTTEQSNPKAIKAENDSVPRTKSFVSLPEILGNAKEELSRVKYSRSLGVSDMVEAAMNDNIYEAPKESESPENNAAECTTGTTTDILTTMGEKPGFPYGTGWRVVVPTRFVVTENSTRILSFVDRTYEQFCRAQEPVVTTKPGVYTQEVPLNERCAEEDWEMVLV</sequence>
<feature type="region of interest" description="Disordered" evidence="1">
    <location>
        <begin position="150"/>
        <end position="181"/>
    </location>
</feature>
<evidence type="ECO:0000256" key="2">
    <source>
        <dbReference type="SAM" id="SignalP"/>
    </source>
</evidence>
<evidence type="ECO:0000313" key="3">
    <source>
        <dbReference type="EMBL" id="KFA63057.1"/>
    </source>
</evidence>
<organism evidence="3 4">
    <name type="scientific">Stachybotrys chlorohalonatus (strain IBT 40285)</name>
    <dbReference type="NCBI Taxonomy" id="1283841"/>
    <lineage>
        <taxon>Eukaryota</taxon>
        <taxon>Fungi</taxon>
        <taxon>Dikarya</taxon>
        <taxon>Ascomycota</taxon>
        <taxon>Pezizomycotina</taxon>
        <taxon>Sordariomycetes</taxon>
        <taxon>Hypocreomycetidae</taxon>
        <taxon>Hypocreales</taxon>
        <taxon>Stachybotryaceae</taxon>
        <taxon>Stachybotrys</taxon>
    </lineage>
</organism>
<protein>
    <submittedName>
        <fullName evidence="3">Uncharacterized protein</fullName>
    </submittedName>
</protein>
<dbReference type="HOGENOM" id="CLU_427707_0_0_1"/>
<evidence type="ECO:0000256" key="1">
    <source>
        <dbReference type="SAM" id="MobiDB-lite"/>
    </source>
</evidence>
<feature type="chain" id="PRO_5001779360" evidence="2">
    <location>
        <begin position="24"/>
        <end position="614"/>
    </location>
</feature>
<feature type="signal peptide" evidence="2">
    <location>
        <begin position="1"/>
        <end position="23"/>
    </location>
</feature>
<gene>
    <name evidence="3" type="ORF">S40285_10410</name>
</gene>
<dbReference type="InParanoid" id="A0A084QGH2"/>
<reference evidence="3 4" key="1">
    <citation type="journal article" date="2014" name="BMC Genomics">
        <title>Comparative genome sequencing reveals chemotype-specific gene clusters in the toxigenic black mold Stachybotrys.</title>
        <authorList>
            <person name="Semeiks J."/>
            <person name="Borek D."/>
            <person name="Otwinowski Z."/>
            <person name="Grishin N.V."/>
        </authorList>
    </citation>
    <scope>NUCLEOTIDE SEQUENCE [LARGE SCALE GENOMIC DNA]</scope>
    <source>
        <strain evidence="3 4">IBT 40285</strain>
    </source>
</reference>
<keyword evidence="2" id="KW-0732">Signal</keyword>
<dbReference type="Proteomes" id="UP000028524">
    <property type="component" value="Unassembled WGS sequence"/>
</dbReference>
<accession>A0A084QGH2</accession>
<keyword evidence="4" id="KW-1185">Reference proteome</keyword>
<feature type="compositionally biased region" description="Acidic residues" evidence="1">
    <location>
        <begin position="155"/>
        <end position="174"/>
    </location>
</feature>
<dbReference type="EMBL" id="KL660761">
    <property type="protein sequence ID" value="KFA63057.1"/>
    <property type="molecule type" value="Genomic_DNA"/>
</dbReference>
<dbReference type="AlphaFoldDB" id="A0A084QGH2"/>
<evidence type="ECO:0000313" key="4">
    <source>
        <dbReference type="Proteomes" id="UP000028524"/>
    </source>
</evidence>
<proteinExistence type="predicted"/>